<feature type="chain" id="PRO_5032678922" evidence="2">
    <location>
        <begin position="23"/>
        <end position="452"/>
    </location>
</feature>
<dbReference type="EMBL" id="CP047650">
    <property type="protein sequence ID" value="QHI98891.1"/>
    <property type="molecule type" value="Genomic_DNA"/>
</dbReference>
<dbReference type="SUPFAM" id="SSF56954">
    <property type="entry name" value="Outer membrane efflux proteins (OEP)"/>
    <property type="match status" value="1"/>
</dbReference>
<proteinExistence type="inferred from homology"/>
<name>A0A857J770_9BURK</name>
<evidence type="ECO:0000313" key="4">
    <source>
        <dbReference type="Proteomes" id="UP000464787"/>
    </source>
</evidence>
<dbReference type="Proteomes" id="UP000464787">
    <property type="component" value="Chromosome"/>
</dbReference>
<dbReference type="GO" id="GO:0015562">
    <property type="term" value="F:efflux transmembrane transporter activity"/>
    <property type="evidence" value="ECO:0007669"/>
    <property type="project" value="InterPro"/>
</dbReference>
<evidence type="ECO:0000256" key="2">
    <source>
        <dbReference type="SAM" id="SignalP"/>
    </source>
</evidence>
<dbReference type="AlphaFoldDB" id="A0A857J770"/>
<keyword evidence="2" id="KW-0732">Signal</keyword>
<dbReference type="PANTHER" id="PTHR30203:SF30">
    <property type="entry name" value="OUTER MEMBRANE PROTEIN-RELATED"/>
    <property type="match status" value="1"/>
</dbReference>
<dbReference type="InterPro" id="IPR010131">
    <property type="entry name" value="MdtP/NodT-like"/>
</dbReference>
<dbReference type="KEGG" id="xyk:GT347_13365"/>
<comment type="similarity">
    <text evidence="1">Belongs to the outer membrane factor (OMF) (TC 1.B.17) family.</text>
</comment>
<accession>A0A857J770</accession>
<dbReference type="Pfam" id="PF02321">
    <property type="entry name" value="OEP"/>
    <property type="match status" value="2"/>
</dbReference>
<evidence type="ECO:0000313" key="3">
    <source>
        <dbReference type="EMBL" id="QHI98891.1"/>
    </source>
</evidence>
<dbReference type="Gene3D" id="1.20.1600.10">
    <property type="entry name" value="Outer membrane efflux proteins (OEP)"/>
    <property type="match status" value="1"/>
</dbReference>
<sequence>MSIRQLLWTGTLVFALPVAAQAAGPAPAPQVPSPLVPQTLTAQAASASAGARVITLNQALAAARDNLDVAISQGNLAAARADILAADHAPLPVLSAEAQSIDLKNGVGQGNALRDKRIDKTIGLDWTYERGDKRRLRTAAAERAAVAAGADVEDVRLHALVTALAAYYDLLAAQDRAVEINEIAGSADEISRASDRRVQAGDLPAQDAARTAIEAQRARADVQQALLDRIQAATTLTQAIGARGAGRALPTDLRADGYAALPPVDAAPLDLASLAENRPDVRAALARVQSAQASLDGALALKKGDVTIGAGFEHYPGVSTRMIQFRASIPLQWGYGYEGEIGRAQASYTQAEDALDKARRDAVLELQGLQQSALTAQRRTQGYEAEILPRARRVAEGAEMAFKRGAIPLVDLLDARRTLRATLLEAIDARTDYAKAAGAWTLQTQPGLLFPQ</sequence>
<dbReference type="InterPro" id="IPR003423">
    <property type="entry name" value="OMP_efflux"/>
</dbReference>
<feature type="signal peptide" evidence="2">
    <location>
        <begin position="1"/>
        <end position="22"/>
    </location>
</feature>
<organism evidence="3 4">
    <name type="scientific">Xylophilus rhododendri</name>
    <dbReference type="NCBI Taxonomy" id="2697032"/>
    <lineage>
        <taxon>Bacteria</taxon>
        <taxon>Pseudomonadati</taxon>
        <taxon>Pseudomonadota</taxon>
        <taxon>Betaproteobacteria</taxon>
        <taxon>Burkholderiales</taxon>
        <taxon>Xylophilus</taxon>
    </lineage>
</organism>
<reference evidence="3 4" key="1">
    <citation type="submission" date="2020-01" db="EMBL/GenBank/DDBJ databases">
        <title>Genome sequencing of strain KACC 21265.</title>
        <authorList>
            <person name="Heo J."/>
            <person name="Kim S.-J."/>
            <person name="Kim J.-S."/>
            <person name="Hong S.-B."/>
            <person name="Kwon S.-W."/>
        </authorList>
    </citation>
    <scope>NUCLEOTIDE SEQUENCE [LARGE SCALE GENOMIC DNA]</scope>
    <source>
        <strain evidence="3 4">KACC 21265</strain>
    </source>
</reference>
<dbReference type="PANTHER" id="PTHR30203">
    <property type="entry name" value="OUTER MEMBRANE CATION EFFLUX PROTEIN"/>
    <property type="match status" value="1"/>
</dbReference>
<gene>
    <name evidence="3" type="ORF">GT347_13365</name>
</gene>
<protein>
    <submittedName>
        <fullName evidence="3">TolC family protein</fullName>
    </submittedName>
</protein>
<keyword evidence="4" id="KW-1185">Reference proteome</keyword>
<evidence type="ECO:0000256" key="1">
    <source>
        <dbReference type="ARBA" id="ARBA00007613"/>
    </source>
</evidence>